<dbReference type="GO" id="GO:0009231">
    <property type="term" value="P:riboflavin biosynthetic process"/>
    <property type="evidence" value="ECO:0007669"/>
    <property type="project" value="InterPro"/>
</dbReference>
<keyword evidence="3" id="KW-1185">Reference proteome</keyword>
<dbReference type="PANTHER" id="PTHR38011:SF11">
    <property type="entry name" value="2,5-DIAMINO-6-RIBOSYLAMINO-4(3H)-PYRIMIDINONE 5'-PHOSPHATE REDUCTASE"/>
    <property type="match status" value="1"/>
</dbReference>
<evidence type="ECO:0000259" key="1">
    <source>
        <dbReference type="Pfam" id="PF01872"/>
    </source>
</evidence>
<proteinExistence type="predicted"/>
<comment type="caution">
    <text evidence="2">The sequence shown here is derived from an EMBL/GenBank/DDBJ whole genome shotgun (WGS) entry which is preliminary data.</text>
</comment>
<evidence type="ECO:0000313" key="2">
    <source>
        <dbReference type="EMBL" id="NEE00062.1"/>
    </source>
</evidence>
<dbReference type="EMBL" id="JAAGOA010000004">
    <property type="protein sequence ID" value="NEE00062.1"/>
    <property type="molecule type" value="Genomic_DNA"/>
</dbReference>
<dbReference type="InterPro" id="IPR002734">
    <property type="entry name" value="RibDG_C"/>
</dbReference>
<dbReference type="PANTHER" id="PTHR38011">
    <property type="entry name" value="DIHYDROFOLATE REDUCTASE FAMILY PROTEIN (AFU_ORTHOLOGUE AFUA_8G06820)"/>
    <property type="match status" value="1"/>
</dbReference>
<dbReference type="InterPro" id="IPR024072">
    <property type="entry name" value="DHFR-like_dom_sf"/>
</dbReference>
<dbReference type="SUPFAM" id="SSF53597">
    <property type="entry name" value="Dihydrofolate reductase-like"/>
    <property type="match status" value="1"/>
</dbReference>
<reference evidence="2 3" key="1">
    <citation type="submission" date="2020-02" db="EMBL/GenBank/DDBJ databases">
        <authorList>
            <person name="Li X.-J."/>
            <person name="Han X.-M."/>
        </authorList>
    </citation>
    <scope>NUCLEOTIDE SEQUENCE [LARGE SCALE GENOMIC DNA]</scope>
    <source>
        <strain evidence="2 3">CCTCC AB 2017055</strain>
    </source>
</reference>
<dbReference type="Pfam" id="PF01872">
    <property type="entry name" value="RibD_C"/>
    <property type="match status" value="1"/>
</dbReference>
<dbReference type="Proteomes" id="UP000475214">
    <property type="component" value="Unassembled WGS sequence"/>
</dbReference>
<organism evidence="2 3">
    <name type="scientific">Phytoactinopolyspora halotolerans</name>
    <dbReference type="NCBI Taxonomy" id="1981512"/>
    <lineage>
        <taxon>Bacteria</taxon>
        <taxon>Bacillati</taxon>
        <taxon>Actinomycetota</taxon>
        <taxon>Actinomycetes</taxon>
        <taxon>Jiangellales</taxon>
        <taxon>Jiangellaceae</taxon>
        <taxon>Phytoactinopolyspora</taxon>
    </lineage>
</organism>
<gene>
    <name evidence="2" type="ORF">G1H10_07755</name>
</gene>
<sequence>MRKIIESTFVSMDGIIDDTRPSTASRAEPQHWGQPYWDEDHGSYAAKLVYSADALLLGRVTYEGFAEAWSSRDGEFADRMNNMPKYVASRTLEPSETTWNASLLQGDVAEEIAKLKEQPGENILKWGTGELDRTLVEHGLVDEFHFWYFPVIVGAGKHLFEGAGFDTTHLKLADVNQFASGIVVHVYVPK</sequence>
<dbReference type="GO" id="GO:0008703">
    <property type="term" value="F:5-amino-6-(5-phosphoribosylamino)uracil reductase activity"/>
    <property type="evidence" value="ECO:0007669"/>
    <property type="project" value="InterPro"/>
</dbReference>
<dbReference type="RefSeq" id="WP_163735081.1">
    <property type="nucleotide sequence ID" value="NZ_JAAGOA010000004.1"/>
</dbReference>
<accession>A0A6L9S6A9</accession>
<protein>
    <submittedName>
        <fullName evidence="2">Dihydrofolate reductase family protein</fullName>
    </submittedName>
</protein>
<dbReference type="AlphaFoldDB" id="A0A6L9S6A9"/>
<name>A0A6L9S6A9_9ACTN</name>
<dbReference type="InterPro" id="IPR050765">
    <property type="entry name" value="Riboflavin_Biosynth_HTPR"/>
</dbReference>
<feature type="domain" description="Bacterial bifunctional deaminase-reductase C-terminal" evidence="1">
    <location>
        <begin position="2"/>
        <end position="184"/>
    </location>
</feature>
<dbReference type="Gene3D" id="3.40.430.10">
    <property type="entry name" value="Dihydrofolate Reductase, subunit A"/>
    <property type="match status" value="1"/>
</dbReference>
<evidence type="ECO:0000313" key="3">
    <source>
        <dbReference type="Proteomes" id="UP000475214"/>
    </source>
</evidence>